<dbReference type="PROSITE" id="PS00114">
    <property type="entry name" value="PRPP_SYNTHASE"/>
    <property type="match status" value="1"/>
</dbReference>
<proteinExistence type="inferred from homology"/>
<dbReference type="NCBIfam" id="NF002320">
    <property type="entry name" value="PRK01259.1"/>
    <property type="match status" value="1"/>
</dbReference>
<dbReference type="GO" id="GO:0002189">
    <property type="term" value="C:ribose phosphate diphosphokinase complex"/>
    <property type="evidence" value="ECO:0007669"/>
    <property type="project" value="TreeGrafter"/>
</dbReference>
<dbReference type="PROSITE" id="PS50011">
    <property type="entry name" value="PROTEIN_KINASE_DOM"/>
    <property type="match status" value="1"/>
</dbReference>
<accession>A0A286URZ5</accession>
<dbReference type="Pfam" id="PF13793">
    <property type="entry name" value="Pribosyltran_N"/>
    <property type="match status" value="1"/>
</dbReference>
<feature type="region of interest" description="Disordered" evidence="13">
    <location>
        <begin position="941"/>
        <end position="966"/>
    </location>
</feature>
<evidence type="ECO:0000256" key="6">
    <source>
        <dbReference type="ARBA" id="ARBA00022723"/>
    </source>
</evidence>
<dbReference type="InterPro" id="IPR000842">
    <property type="entry name" value="PRib_PP_synth_CS"/>
</dbReference>
<dbReference type="GO" id="GO:0000287">
    <property type="term" value="F:magnesium ion binding"/>
    <property type="evidence" value="ECO:0007669"/>
    <property type="project" value="InterPro"/>
</dbReference>
<dbReference type="CDD" id="cd07830">
    <property type="entry name" value="STKc_MAK_like"/>
    <property type="match status" value="1"/>
</dbReference>
<feature type="compositionally biased region" description="Polar residues" evidence="13">
    <location>
        <begin position="865"/>
        <end position="882"/>
    </location>
</feature>
<dbReference type="STRING" id="2282107.A0A286URZ5"/>
<evidence type="ECO:0000256" key="13">
    <source>
        <dbReference type="SAM" id="MobiDB-lite"/>
    </source>
</evidence>
<dbReference type="GO" id="GO:0006164">
    <property type="term" value="P:purine nucleotide biosynthetic process"/>
    <property type="evidence" value="ECO:0007669"/>
    <property type="project" value="TreeGrafter"/>
</dbReference>
<dbReference type="SUPFAM" id="SSF56112">
    <property type="entry name" value="Protein kinase-like (PK-like)"/>
    <property type="match status" value="1"/>
</dbReference>
<keyword evidence="8" id="KW-0547">Nucleotide-binding</keyword>
<organism evidence="15 16">
    <name type="scientific">Pyrrhoderma noxium</name>
    <dbReference type="NCBI Taxonomy" id="2282107"/>
    <lineage>
        <taxon>Eukaryota</taxon>
        <taxon>Fungi</taxon>
        <taxon>Dikarya</taxon>
        <taxon>Basidiomycota</taxon>
        <taxon>Agaricomycotina</taxon>
        <taxon>Agaricomycetes</taxon>
        <taxon>Hymenochaetales</taxon>
        <taxon>Hymenochaetaceae</taxon>
        <taxon>Pyrrhoderma</taxon>
    </lineage>
</organism>
<feature type="compositionally biased region" description="Low complexity" evidence="13">
    <location>
        <begin position="808"/>
        <end position="817"/>
    </location>
</feature>
<dbReference type="GO" id="GO:0004672">
    <property type="term" value="F:protein kinase activity"/>
    <property type="evidence" value="ECO:0007669"/>
    <property type="project" value="InterPro"/>
</dbReference>
<dbReference type="Pfam" id="PF00069">
    <property type="entry name" value="Pkinase"/>
    <property type="match status" value="1"/>
</dbReference>
<dbReference type="FunFam" id="1.10.510.10:FF:000314">
    <property type="entry name" value="Serine threonine-protein kinase mak"/>
    <property type="match status" value="1"/>
</dbReference>
<feature type="compositionally biased region" description="Low complexity" evidence="13">
    <location>
        <begin position="1165"/>
        <end position="1191"/>
    </location>
</feature>
<dbReference type="InterPro" id="IPR000719">
    <property type="entry name" value="Prot_kinase_dom"/>
</dbReference>
<evidence type="ECO:0000256" key="8">
    <source>
        <dbReference type="ARBA" id="ARBA00022741"/>
    </source>
</evidence>
<comment type="pathway">
    <text evidence="2">Metabolic intermediate biosynthesis; 5-phospho-alpha-D-ribose 1-diphosphate biosynthesis; 5-phospho-alpha-D-ribose 1-diphosphate from D-ribose 5-phosphate (route I): step 1/1.</text>
</comment>
<dbReference type="InterPro" id="IPR029057">
    <property type="entry name" value="PRTase-like"/>
</dbReference>
<dbReference type="Gene3D" id="3.40.50.2020">
    <property type="match status" value="2"/>
</dbReference>
<feature type="domain" description="Protein kinase" evidence="14">
    <location>
        <begin position="368"/>
        <end position="712"/>
    </location>
</feature>
<feature type="region of interest" description="Disordered" evidence="13">
    <location>
        <begin position="294"/>
        <end position="337"/>
    </location>
</feature>
<evidence type="ECO:0000256" key="10">
    <source>
        <dbReference type="ARBA" id="ARBA00022840"/>
    </source>
</evidence>
<evidence type="ECO:0000313" key="15">
    <source>
        <dbReference type="EMBL" id="PAV22378.1"/>
    </source>
</evidence>
<feature type="region of interest" description="Disordered" evidence="13">
    <location>
        <begin position="1142"/>
        <end position="1191"/>
    </location>
</feature>
<dbReference type="SMART" id="SM00220">
    <property type="entry name" value="S_TKc"/>
    <property type="match status" value="1"/>
</dbReference>
<dbReference type="SMART" id="SM01400">
    <property type="entry name" value="Pribosyltran_N"/>
    <property type="match status" value="1"/>
</dbReference>
<name>A0A286URZ5_9AGAM</name>
<feature type="compositionally biased region" description="Low complexity" evidence="13">
    <location>
        <begin position="944"/>
        <end position="956"/>
    </location>
</feature>
<feature type="compositionally biased region" description="Basic and acidic residues" evidence="13">
    <location>
        <begin position="1085"/>
        <end position="1106"/>
    </location>
</feature>
<dbReference type="InterPro" id="IPR008271">
    <property type="entry name" value="Ser/Thr_kinase_AS"/>
</dbReference>
<comment type="caution">
    <text evidence="15">The sequence shown here is derived from an EMBL/GenBank/DDBJ whole genome shotgun (WGS) entry which is preliminary data.</text>
</comment>
<dbReference type="Proteomes" id="UP000217199">
    <property type="component" value="Unassembled WGS sequence"/>
</dbReference>
<comment type="catalytic activity">
    <reaction evidence="12">
        <text>D-ribose 5-phosphate + ATP = 5-phospho-alpha-D-ribose 1-diphosphate + AMP + H(+)</text>
        <dbReference type="Rhea" id="RHEA:15609"/>
        <dbReference type="ChEBI" id="CHEBI:15378"/>
        <dbReference type="ChEBI" id="CHEBI:30616"/>
        <dbReference type="ChEBI" id="CHEBI:58017"/>
        <dbReference type="ChEBI" id="CHEBI:78346"/>
        <dbReference type="ChEBI" id="CHEBI:456215"/>
        <dbReference type="EC" id="2.7.6.1"/>
    </reaction>
</comment>
<dbReference type="PANTHER" id="PTHR10210:SF32">
    <property type="entry name" value="RIBOSE-PHOSPHATE PYROPHOSPHOKINASE 2"/>
    <property type="match status" value="1"/>
</dbReference>
<feature type="region of interest" description="Disordered" evidence="13">
    <location>
        <begin position="834"/>
        <end position="907"/>
    </location>
</feature>
<dbReference type="PANTHER" id="PTHR10210">
    <property type="entry name" value="RIBOSE-PHOSPHATE DIPHOSPHOKINASE FAMILY MEMBER"/>
    <property type="match status" value="1"/>
</dbReference>
<comment type="similarity">
    <text evidence="3">Belongs to the ribose-phosphate pyrophosphokinase family.</text>
</comment>
<reference evidence="15 16" key="1">
    <citation type="journal article" date="2017" name="Mol. Ecol.">
        <title>Comparative and population genomic landscape of Phellinus noxius: A hypervariable fungus causing root rot in trees.</title>
        <authorList>
            <person name="Chung C.L."/>
            <person name="Lee T.J."/>
            <person name="Akiba M."/>
            <person name="Lee H.H."/>
            <person name="Kuo T.H."/>
            <person name="Liu D."/>
            <person name="Ke H.M."/>
            <person name="Yokoi T."/>
            <person name="Roa M.B."/>
            <person name="Lu M.J."/>
            <person name="Chang Y.Y."/>
            <person name="Ann P.J."/>
            <person name="Tsai J.N."/>
            <person name="Chen C.Y."/>
            <person name="Tzean S.S."/>
            <person name="Ota Y."/>
            <person name="Hattori T."/>
            <person name="Sahashi N."/>
            <person name="Liou R.F."/>
            <person name="Kikuchi T."/>
            <person name="Tsai I.J."/>
        </authorList>
    </citation>
    <scope>NUCLEOTIDE SEQUENCE [LARGE SCALE GENOMIC DNA]</scope>
    <source>
        <strain evidence="15 16">FFPRI411160</strain>
    </source>
</reference>
<protein>
    <recommendedName>
        <fullName evidence="4">ribose-phosphate diphosphokinase</fullName>
        <ecNumber evidence="4">2.7.6.1</ecNumber>
    </recommendedName>
</protein>
<keyword evidence="11" id="KW-0460">Magnesium</keyword>
<feature type="region of interest" description="Disordered" evidence="13">
    <location>
        <begin position="766"/>
        <end position="817"/>
    </location>
</feature>
<dbReference type="Gene3D" id="3.30.200.20">
    <property type="entry name" value="Phosphorylase Kinase, domain 1"/>
    <property type="match status" value="1"/>
</dbReference>
<dbReference type="InterPro" id="IPR005946">
    <property type="entry name" value="Rib-P_diPkinase"/>
</dbReference>
<sequence length="1296" mass="142223">MLASGGLKIFSGTSHPELAEIIARRLGIPVSKAEVTCNGIGETSVRIAESVREDDVYIVNTGYGEINRSLMEMCIMIHACKIASAKRITAVLPLFPYARQDKKDKSRAPITAKLVANMLQKSGCDHVITMDLHASQIQGFFDVPVDNVSGIWNNIFNLISHAGGAKRATSIADRLGVDFALFHKERKKANEVSRMVLVGNARDKIAILVDDMADTCGTLILAAEQLVEAGAKQVYAIVTHGILSGKALERLETSALEKLIVTNTIPQSEHQQKCRKIEVIDGNAAHPSIMYTSQTHVQHAHHPPIPPNNPHHHHGHNSQYQQHSSNHRPSAAAAAPKEPTVVNAIPSIVVNNNILIHGDAQSSSQRSYTPIKVVGDGSFGTVWLVDWHSQLPPNTPLSPMQCGAGARPDWQGKRLVALKRMKKRWEGGWDECRKLKELESLRAIPFHPNIIPLYDFFLLPTTKELYFVFESMEGNLYQLIKSRKGRPLAGGLVSCIFRQVVSGLHHIHANGYFHRDMKPENLLVTTTGLFDYRNVSPIAPPHAPPEKDVVVIVKLADFGLARETKSKPPYTEYVSTRWYRAPEVLLRSRDYSNPVDLWALGTIMAELINLKPLFPGGTEVDQVARICEILGDPTDEYGVDARGAYIGGGKWVRGIKMARAVGYQFPKIRPVPFPSLFDRNIPYSLIECVADLLKYDPEIRLTSRQCLEHRYILETIPGNIPPGPQVPPQIDTSFLTVVKPSPSMTSVSPRPMPSSHSNVPAHVKPAFNGNSHAHRKPFFPTDQNGTVPRQMAASPDPLDSLQLQNDGSLSSHYSTVSSSVHTGANHISEIYTNGTTHVQNGDPEAMEVTPPSPPGNVQQQQEQQNHSSDPQPMDISSPSTTEPNKRLPASDQQFSPPVIQSSPSGSRLKLFSKKSSMWGRAMFGNGDKVQHNTLPPVDELNVASTSSTPSLNQSSTAESKSLSELSPGVNGVIEPIVVEPPPVDAKTRKKEAERVALEAEKARRAMAEKRSRDQARAVMQKRSQMIKQKNGEFEWEAASPAHFATLHKSKQRSGMPQASSSSATINAAGGRFRGSNEATNGSEYDNYREAEHRTKARRRDMDDDHSMSSSDLQSVGRLSVMSFATVESDPLSQRLRHRPSLFGIHPRSSNSPSYEQQLASDFDSRASMSSYEAARSSMSEASSPLPMHSLSLSSPQQQQQILGRQQYITLPVPVSAAQHSPFRAPTPSSPYEYGQYGQIQAQPPSPAIAPHSAINPIFKVPPLPTQPDSGHSSLPPFSQLESIAEPLVPIGQADET</sequence>
<feature type="region of interest" description="Disordered" evidence="13">
    <location>
        <begin position="1047"/>
        <end position="1113"/>
    </location>
</feature>
<feature type="compositionally biased region" description="Polar residues" evidence="13">
    <location>
        <begin position="1266"/>
        <end position="1281"/>
    </location>
</feature>
<keyword evidence="6" id="KW-0479">Metal-binding</keyword>
<dbReference type="CDD" id="cd06223">
    <property type="entry name" value="PRTases_typeI"/>
    <property type="match status" value="1"/>
</dbReference>
<feature type="compositionally biased region" description="Polar residues" evidence="13">
    <location>
        <begin position="890"/>
        <end position="905"/>
    </location>
</feature>
<dbReference type="GO" id="GO:0009156">
    <property type="term" value="P:ribonucleoside monophosphate biosynthetic process"/>
    <property type="evidence" value="ECO:0007669"/>
    <property type="project" value="InterPro"/>
</dbReference>
<keyword evidence="10" id="KW-0067">ATP-binding</keyword>
<dbReference type="Pfam" id="PF14572">
    <property type="entry name" value="Pribosyl_synth"/>
    <property type="match status" value="1"/>
</dbReference>
<gene>
    <name evidence="15" type="ORF">PNOK_0233500</name>
</gene>
<dbReference type="OrthoDB" id="2158884at2759"/>
<evidence type="ECO:0000256" key="3">
    <source>
        <dbReference type="ARBA" id="ARBA00006478"/>
    </source>
</evidence>
<dbReference type="PROSITE" id="PS00108">
    <property type="entry name" value="PROTEIN_KINASE_ST"/>
    <property type="match status" value="1"/>
</dbReference>
<dbReference type="SUPFAM" id="SSF53271">
    <property type="entry name" value="PRTase-like"/>
    <property type="match status" value="1"/>
</dbReference>
<dbReference type="GO" id="GO:0005737">
    <property type="term" value="C:cytoplasm"/>
    <property type="evidence" value="ECO:0007669"/>
    <property type="project" value="TreeGrafter"/>
</dbReference>
<dbReference type="NCBIfam" id="TIGR01251">
    <property type="entry name" value="ribP_PPkin"/>
    <property type="match status" value="1"/>
</dbReference>
<keyword evidence="5" id="KW-0808">Transferase</keyword>
<evidence type="ECO:0000256" key="5">
    <source>
        <dbReference type="ARBA" id="ARBA00022679"/>
    </source>
</evidence>
<feature type="compositionally biased region" description="Polar residues" evidence="13">
    <location>
        <begin position="1147"/>
        <end position="1159"/>
    </location>
</feature>
<evidence type="ECO:0000256" key="11">
    <source>
        <dbReference type="ARBA" id="ARBA00022842"/>
    </source>
</evidence>
<evidence type="ECO:0000256" key="2">
    <source>
        <dbReference type="ARBA" id="ARBA00004996"/>
    </source>
</evidence>
<keyword evidence="7" id="KW-0545">Nucleotide biosynthesis</keyword>
<dbReference type="InterPro" id="IPR029099">
    <property type="entry name" value="Pribosyltran_N"/>
</dbReference>
<dbReference type="GO" id="GO:0005524">
    <property type="term" value="F:ATP binding"/>
    <property type="evidence" value="ECO:0007669"/>
    <property type="project" value="UniProtKB-KW"/>
</dbReference>
<dbReference type="GO" id="GO:0004749">
    <property type="term" value="F:ribose phosphate diphosphokinase activity"/>
    <property type="evidence" value="ECO:0007669"/>
    <property type="project" value="UniProtKB-EC"/>
</dbReference>
<keyword evidence="16" id="KW-1185">Reference proteome</keyword>
<dbReference type="GO" id="GO:0006015">
    <property type="term" value="P:5-phosphoribose 1-diphosphate biosynthetic process"/>
    <property type="evidence" value="ECO:0007669"/>
    <property type="project" value="TreeGrafter"/>
</dbReference>
<evidence type="ECO:0000313" key="16">
    <source>
        <dbReference type="Proteomes" id="UP000217199"/>
    </source>
</evidence>
<feature type="compositionally biased region" description="Polar residues" evidence="13">
    <location>
        <begin position="1052"/>
        <end position="1065"/>
    </location>
</feature>
<keyword evidence="9" id="KW-0418">Kinase</keyword>
<evidence type="ECO:0000256" key="12">
    <source>
        <dbReference type="ARBA" id="ARBA00049535"/>
    </source>
</evidence>
<evidence type="ECO:0000256" key="1">
    <source>
        <dbReference type="ARBA" id="ARBA00001946"/>
    </source>
</evidence>
<dbReference type="FunFam" id="3.40.50.2020:FF:000001">
    <property type="entry name" value="Ribose-phosphate pyrophosphokinase"/>
    <property type="match status" value="1"/>
</dbReference>
<evidence type="ECO:0000256" key="7">
    <source>
        <dbReference type="ARBA" id="ARBA00022727"/>
    </source>
</evidence>
<dbReference type="EMBL" id="NBII01000002">
    <property type="protein sequence ID" value="PAV22378.1"/>
    <property type="molecule type" value="Genomic_DNA"/>
</dbReference>
<dbReference type="Gene3D" id="1.10.510.10">
    <property type="entry name" value="Transferase(Phosphotransferase) domain 1"/>
    <property type="match status" value="1"/>
</dbReference>
<dbReference type="InterPro" id="IPR000836">
    <property type="entry name" value="PRTase_dom"/>
</dbReference>
<feature type="compositionally biased region" description="Low complexity" evidence="13">
    <location>
        <begin position="1238"/>
        <end position="1257"/>
    </location>
</feature>
<comment type="cofactor">
    <cofactor evidence="1">
        <name>Mg(2+)</name>
        <dbReference type="ChEBI" id="CHEBI:18420"/>
    </cofactor>
</comment>
<evidence type="ECO:0000256" key="4">
    <source>
        <dbReference type="ARBA" id="ARBA00013247"/>
    </source>
</evidence>
<dbReference type="InterPro" id="IPR011009">
    <property type="entry name" value="Kinase-like_dom_sf"/>
</dbReference>
<evidence type="ECO:0000259" key="14">
    <source>
        <dbReference type="PROSITE" id="PS50011"/>
    </source>
</evidence>
<dbReference type="EC" id="2.7.6.1" evidence="4"/>
<dbReference type="InParanoid" id="A0A286URZ5"/>
<feature type="region of interest" description="Disordered" evidence="13">
    <location>
        <begin position="1218"/>
        <end position="1296"/>
    </location>
</feature>
<evidence type="ECO:0000256" key="9">
    <source>
        <dbReference type="ARBA" id="ARBA00022777"/>
    </source>
</evidence>